<feature type="compositionally biased region" description="Polar residues" evidence="1">
    <location>
        <begin position="662"/>
        <end position="673"/>
    </location>
</feature>
<feature type="compositionally biased region" description="Basic and acidic residues" evidence="1">
    <location>
        <begin position="46"/>
        <end position="56"/>
    </location>
</feature>
<feature type="compositionally biased region" description="Polar residues" evidence="1">
    <location>
        <begin position="75"/>
        <end position="106"/>
    </location>
</feature>
<feature type="region of interest" description="Disordered" evidence="1">
    <location>
        <begin position="997"/>
        <end position="1027"/>
    </location>
</feature>
<feature type="compositionally biased region" description="Polar residues" evidence="1">
    <location>
        <begin position="481"/>
        <end position="495"/>
    </location>
</feature>
<feature type="region of interest" description="Disordered" evidence="1">
    <location>
        <begin position="1223"/>
        <end position="1264"/>
    </location>
</feature>
<feature type="region of interest" description="Disordered" evidence="1">
    <location>
        <begin position="615"/>
        <end position="869"/>
    </location>
</feature>
<evidence type="ECO:0000256" key="1">
    <source>
        <dbReference type="SAM" id="MobiDB-lite"/>
    </source>
</evidence>
<feature type="compositionally biased region" description="Polar residues" evidence="1">
    <location>
        <begin position="242"/>
        <end position="259"/>
    </location>
</feature>
<sequence length="1264" mass="138172">MDPASSLNFGDDSELAGYGIGELTSSIDNASFFNRIPPQAASTVARDQRPRSRETDASSGGGSFLDSEATDKPTNRIQLSFSAVDQSGTLNHNGENVRKSQSADQIQQKDDESFASMVSWGGMPPYNSSTGPSRDSSLGLIAVDKMSDLSASVLMPEFEVDNKENNKPDSQYNSAALPKGSISEPLGMPNPPNQSSSLGGHKYSYTSLSQSLSKHATPLATSDRELSSLQRSKHSTSDREMSSLQGSKHSTIDWSNNLETVKKRPSMPQKLPTLPVGGIRQSLFGCKDGTLPEDSEGDVTLPEVQFGDGELDKLDDDFGNFDATYNDSAIEQDDMVLLEEDQGGDVADLDQIYLSAGTLGNSGGGRTDGNKYPSLSKVNLFDEMGSTEDLLLADRSKEDSRKRDLSKRSSTENTQSTEADVRKSGQAVGEQRNGERKTLQHRTTEVRRSDGSEIDTEDELEMARQQQSIDMVRSEGAGQSLEANKSEQLGMSISQLEMCKSHLDSERRVKKDDSNISLTMRYSAEGDIEEPPPPGDGGCGGDGESDSDSELRRQNAGASSQDSSLRAKDFIQTFKDSFKGNLNSPSATLDFQEERVRPMGDDLLREEGVHRYSTYQTSMLGDNSGLHSQYFAPMSLPPDATDNPGDSIAFQDTLYPTDDMLAQSQRDLGSSTRGAVGDPREGTITEDRLEASGFNINDFQDNNDPFDRLQSSFGSFGASPSGRGSEESHFTNVHDSPQSMARSSLNSVGSYPRPQGAGQSEERGRVQGQETEDQERNSQRSWHSGAEEEDVVSSTEGTKSSSEVMEFRKPRLSLYQSQTKRKDLEPGELTKAMPVKQSSEHSPVYQKDLGKHKQERKQDKQERKQDKDVVYRDSTGEFVTDLAFHTSFADMVATQQENLQQQFMNGTLDFDPLQNDDQFKSPSDARAMIDEDEEEFEKENVFREDENISASVVTPDSSWLQQVKTSMLCPPDMRDEIGCGIDPVRISIGTFMKSRSGAMGSLGGDSTEERPEFGMKIKTPPTNKKPCPLIEPTQDHRENVSKEGELTLFRTSGVGDEEGFSPSADKTVTLYDLHPSVDRTLKEVRADDSLPVGENEVFTPERSIGSGTPGHRTINATLNVSEVTRAMDSLPQGTKEGVEMVLGLSKNKKSVNSRSKSEVASKQSRLPVKKGSDVLSRTLESKSPNSSLNGSKDSDKYKSKASTMPVASNLDIVENARLEELRMVSDGATGLVKSNPDGEESDRSISPITGSTSNDSSPCRYKSR</sequence>
<evidence type="ECO:0000313" key="2">
    <source>
        <dbReference type="EMBL" id="KAK3085963.1"/>
    </source>
</evidence>
<dbReference type="GO" id="GO:0090222">
    <property type="term" value="P:centrosome-templated microtubule nucleation"/>
    <property type="evidence" value="ECO:0007669"/>
    <property type="project" value="InterPro"/>
</dbReference>
<dbReference type="InterPro" id="IPR057662">
    <property type="entry name" value="CEP192_Aurora-A_bind"/>
</dbReference>
<feature type="compositionally biased region" description="Basic and acidic residues" evidence="1">
    <location>
        <begin position="678"/>
        <end position="690"/>
    </location>
</feature>
<dbReference type="GO" id="GO:0005814">
    <property type="term" value="C:centriole"/>
    <property type="evidence" value="ECO:0007669"/>
    <property type="project" value="TreeGrafter"/>
</dbReference>
<feature type="compositionally biased region" description="Basic and acidic residues" evidence="1">
    <location>
        <begin position="848"/>
        <end position="869"/>
    </location>
</feature>
<dbReference type="GO" id="GO:0071539">
    <property type="term" value="P:protein localization to centrosome"/>
    <property type="evidence" value="ECO:0007669"/>
    <property type="project" value="InterPro"/>
</dbReference>
<evidence type="ECO:0000313" key="3">
    <source>
        <dbReference type="Proteomes" id="UP001186944"/>
    </source>
</evidence>
<feature type="compositionally biased region" description="Polar residues" evidence="1">
    <location>
        <begin position="792"/>
        <end position="803"/>
    </location>
</feature>
<feature type="compositionally biased region" description="Low complexity" evidence="1">
    <location>
        <begin position="711"/>
        <end position="723"/>
    </location>
</feature>
<dbReference type="Pfam" id="PF25763">
    <property type="entry name" value="Aurora-A_bind_CEP192"/>
    <property type="match status" value="1"/>
</dbReference>
<dbReference type="PANTHER" id="PTHR16029:SF11">
    <property type="entry name" value="CENTROSOMAL PROTEIN OF 192 KDA"/>
    <property type="match status" value="1"/>
</dbReference>
<feature type="compositionally biased region" description="Polar residues" evidence="1">
    <location>
        <begin position="1181"/>
        <end position="1190"/>
    </location>
</feature>
<dbReference type="PANTHER" id="PTHR16029">
    <property type="entry name" value="CENTROSOMAL PROTEIN OF 192 KDA"/>
    <property type="match status" value="1"/>
</dbReference>
<dbReference type="GO" id="GO:0019901">
    <property type="term" value="F:protein kinase binding"/>
    <property type="evidence" value="ECO:0007669"/>
    <property type="project" value="TreeGrafter"/>
</dbReference>
<keyword evidence="3" id="KW-1185">Reference proteome</keyword>
<gene>
    <name evidence="2" type="ORF">FSP39_011410</name>
</gene>
<dbReference type="GO" id="GO:0005737">
    <property type="term" value="C:cytoplasm"/>
    <property type="evidence" value="ECO:0007669"/>
    <property type="project" value="TreeGrafter"/>
</dbReference>
<feature type="compositionally biased region" description="Basic and acidic residues" evidence="1">
    <location>
        <begin position="592"/>
        <end position="603"/>
    </location>
</feature>
<feature type="compositionally biased region" description="Polar residues" evidence="1">
    <location>
        <begin position="730"/>
        <end position="749"/>
    </location>
</feature>
<feature type="compositionally biased region" description="Basic and acidic residues" evidence="1">
    <location>
        <begin position="499"/>
        <end position="514"/>
    </location>
</feature>
<feature type="compositionally biased region" description="Polar residues" evidence="1">
    <location>
        <begin position="126"/>
        <end position="136"/>
    </location>
</feature>
<feature type="region of interest" description="Disordered" evidence="1">
    <location>
        <begin position="38"/>
        <end position="137"/>
    </location>
</feature>
<feature type="compositionally biased region" description="Polar residues" evidence="1">
    <location>
        <begin position="1244"/>
        <end position="1257"/>
    </location>
</feature>
<comment type="caution">
    <text evidence="2">The sequence shown here is derived from an EMBL/GenBank/DDBJ whole genome shotgun (WGS) entry which is preliminary data.</text>
</comment>
<feature type="compositionally biased region" description="Polar residues" evidence="1">
    <location>
        <begin position="193"/>
        <end position="214"/>
    </location>
</feature>
<feature type="compositionally biased region" description="Basic and acidic residues" evidence="1">
    <location>
        <begin position="392"/>
        <end position="410"/>
    </location>
</feature>
<protein>
    <submittedName>
        <fullName evidence="2">Uncharacterized protein</fullName>
    </submittedName>
</protein>
<name>A0AA89BKJ5_PINIB</name>
<feature type="region of interest" description="Disordered" evidence="1">
    <location>
        <begin position="391"/>
        <end position="603"/>
    </location>
</feature>
<dbReference type="AlphaFoldDB" id="A0AA89BKJ5"/>
<organism evidence="2 3">
    <name type="scientific">Pinctada imbricata</name>
    <name type="common">Atlantic pearl-oyster</name>
    <name type="synonym">Pinctada martensii</name>
    <dbReference type="NCBI Taxonomy" id="66713"/>
    <lineage>
        <taxon>Eukaryota</taxon>
        <taxon>Metazoa</taxon>
        <taxon>Spiralia</taxon>
        <taxon>Lophotrochozoa</taxon>
        <taxon>Mollusca</taxon>
        <taxon>Bivalvia</taxon>
        <taxon>Autobranchia</taxon>
        <taxon>Pteriomorphia</taxon>
        <taxon>Pterioida</taxon>
        <taxon>Pterioidea</taxon>
        <taxon>Pteriidae</taxon>
        <taxon>Pinctada</taxon>
    </lineage>
</organism>
<proteinExistence type="predicted"/>
<accession>A0AA89BKJ5</accession>
<dbReference type="EMBL" id="VSWD01000012">
    <property type="protein sequence ID" value="KAK3085963.1"/>
    <property type="molecule type" value="Genomic_DNA"/>
</dbReference>
<dbReference type="GO" id="GO:0000242">
    <property type="term" value="C:pericentriolar material"/>
    <property type="evidence" value="ECO:0007669"/>
    <property type="project" value="TreeGrafter"/>
</dbReference>
<dbReference type="GO" id="GO:0051298">
    <property type="term" value="P:centrosome duplication"/>
    <property type="evidence" value="ECO:0007669"/>
    <property type="project" value="InterPro"/>
</dbReference>
<feature type="compositionally biased region" description="Polar residues" evidence="1">
    <location>
        <begin position="615"/>
        <end position="627"/>
    </location>
</feature>
<feature type="compositionally biased region" description="Polar residues" evidence="1">
    <location>
        <begin position="694"/>
        <end position="703"/>
    </location>
</feature>
<feature type="region of interest" description="Disordered" evidence="1">
    <location>
        <begin position="158"/>
        <end position="277"/>
    </location>
</feature>
<dbReference type="Proteomes" id="UP001186944">
    <property type="component" value="Unassembled WGS sequence"/>
</dbReference>
<dbReference type="GO" id="GO:0090307">
    <property type="term" value="P:mitotic spindle assembly"/>
    <property type="evidence" value="ECO:0007669"/>
    <property type="project" value="TreeGrafter"/>
</dbReference>
<dbReference type="InterPro" id="IPR039103">
    <property type="entry name" value="Spd-2/CEP192"/>
</dbReference>
<feature type="compositionally biased region" description="Polar residues" evidence="1">
    <location>
        <begin position="580"/>
        <end position="589"/>
    </location>
</feature>
<reference evidence="2" key="1">
    <citation type="submission" date="2019-08" db="EMBL/GenBank/DDBJ databases">
        <title>The improved chromosome-level genome for the pearl oyster Pinctada fucata martensii using PacBio sequencing and Hi-C.</title>
        <authorList>
            <person name="Zheng Z."/>
        </authorList>
    </citation>
    <scope>NUCLEOTIDE SEQUENCE</scope>
    <source>
        <strain evidence="2">ZZ-2019</strain>
        <tissue evidence="2">Adductor muscle</tissue>
    </source>
</reference>
<feature type="compositionally biased region" description="Basic and acidic residues" evidence="1">
    <location>
        <begin position="432"/>
        <end position="451"/>
    </location>
</feature>
<feature type="region of interest" description="Disordered" evidence="1">
    <location>
        <begin position="1146"/>
        <end position="1203"/>
    </location>
</feature>